<comment type="caution">
    <text evidence="1">The sequence shown here is derived from an EMBL/GenBank/DDBJ whole genome shotgun (WGS) entry which is preliminary data.</text>
</comment>
<reference evidence="1" key="2">
    <citation type="journal article" date="2022" name="New Phytol.">
        <title>Evolutionary transition to the ectomycorrhizal habit in the genomes of a hyperdiverse lineage of mushroom-forming fungi.</title>
        <authorList>
            <person name="Looney B."/>
            <person name="Miyauchi S."/>
            <person name="Morin E."/>
            <person name="Drula E."/>
            <person name="Courty P.E."/>
            <person name="Kohler A."/>
            <person name="Kuo A."/>
            <person name="LaButti K."/>
            <person name="Pangilinan J."/>
            <person name="Lipzen A."/>
            <person name="Riley R."/>
            <person name="Andreopoulos W."/>
            <person name="He G."/>
            <person name="Johnson J."/>
            <person name="Nolan M."/>
            <person name="Tritt A."/>
            <person name="Barry K.W."/>
            <person name="Grigoriev I.V."/>
            <person name="Nagy L.G."/>
            <person name="Hibbett D."/>
            <person name="Henrissat B."/>
            <person name="Matheny P.B."/>
            <person name="Labbe J."/>
            <person name="Martin F.M."/>
        </authorList>
    </citation>
    <scope>NUCLEOTIDE SEQUENCE</scope>
    <source>
        <strain evidence="1">HHB10654</strain>
    </source>
</reference>
<gene>
    <name evidence="1" type="ORF">BV25DRAFT_563864</name>
</gene>
<evidence type="ECO:0000313" key="1">
    <source>
        <dbReference type="EMBL" id="KAI0068331.1"/>
    </source>
</evidence>
<dbReference type="EMBL" id="MU277188">
    <property type="protein sequence ID" value="KAI0068331.1"/>
    <property type="molecule type" value="Genomic_DNA"/>
</dbReference>
<evidence type="ECO:0000313" key="2">
    <source>
        <dbReference type="Proteomes" id="UP000814140"/>
    </source>
</evidence>
<name>A0ACB8TIX1_9AGAM</name>
<keyword evidence="2" id="KW-1185">Reference proteome</keyword>
<proteinExistence type="predicted"/>
<protein>
    <submittedName>
        <fullName evidence="1">PDT-domain-containing protein</fullName>
    </submittedName>
</protein>
<sequence length="266" mass="29155">MTIINGTELPKLAFLGPVGTYSHQAAYDKFADSVEYHARQTIADVFDSVNAAFQLALLPQENSIFGVVTETYDLLRSPEVGKTKWIRGAVTLPVQHCLVVRQGQTLQSVRRVLSHEQALGQCKQFLAPHDSAAICSKLAVRLLPGLAVLREGIQNVNNNFTRFYVMGNSTTIPPCGESGRRAALVRIEVEAGSSVSITRLLTALRLPAARIDRRPSVQPGLSQSVYFVEVEEAEHAGNEEQWSQCVRDAVRRANEAGGRTSLLGTW</sequence>
<organism evidence="1 2">
    <name type="scientific">Artomyces pyxidatus</name>
    <dbReference type="NCBI Taxonomy" id="48021"/>
    <lineage>
        <taxon>Eukaryota</taxon>
        <taxon>Fungi</taxon>
        <taxon>Dikarya</taxon>
        <taxon>Basidiomycota</taxon>
        <taxon>Agaricomycotina</taxon>
        <taxon>Agaricomycetes</taxon>
        <taxon>Russulales</taxon>
        <taxon>Auriscalpiaceae</taxon>
        <taxon>Artomyces</taxon>
    </lineage>
</organism>
<accession>A0ACB8TIX1</accession>
<reference evidence="1" key="1">
    <citation type="submission" date="2021-03" db="EMBL/GenBank/DDBJ databases">
        <authorList>
            <consortium name="DOE Joint Genome Institute"/>
            <person name="Ahrendt S."/>
            <person name="Looney B.P."/>
            <person name="Miyauchi S."/>
            <person name="Morin E."/>
            <person name="Drula E."/>
            <person name="Courty P.E."/>
            <person name="Chicoki N."/>
            <person name="Fauchery L."/>
            <person name="Kohler A."/>
            <person name="Kuo A."/>
            <person name="Labutti K."/>
            <person name="Pangilinan J."/>
            <person name="Lipzen A."/>
            <person name="Riley R."/>
            <person name="Andreopoulos W."/>
            <person name="He G."/>
            <person name="Johnson J."/>
            <person name="Barry K.W."/>
            <person name="Grigoriev I.V."/>
            <person name="Nagy L."/>
            <person name="Hibbett D."/>
            <person name="Henrissat B."/>
            <person name="Matheny P.B."/>
            <person name="Labbe J."/>
            <person name="Martin F."/>
        </authorList>
    </citation>
    <scope>NUCLEOTIDE SEQUENCE</scope>
    <source>
        <strain evidence="1">HHB10654</strain>
    </source>
</reference>
<dbReference type="Proteomes" id="UP000814140">
    <property type="component" value="Unassembled WGS sequence"/>
</dbReference>